<keyword evidence="2" id="KW-0614">Plasmid</keyword>
<dbReference type="SUPFAM" id="SSF51658">
    <property type="entry name" value="Xylose isomerase-like"/>
    <property type="match status" value="1"/>
</dbReference>
<dbReference type="PANTHER" id="PTHR12110:SF21">
    <property type="entry name" value="XYLOSE ISOMERASE-LIKE TIM BARREL DOMAIN-CONTAINING PROTEIN"/>
    <property type="match status" value="1"/>
</dbReference>
<evidence type="ECO:0000259" key="1">
    <source>
        <dbReference type="Pfam" id="PF01261"/>
    </source>
</evidence>
<dbReference type="GO" id="GO:0016853">
    <property type="term" value="F:isomerase activity"/>
    <property type="evidence" value="ECO:0007669"/>
    <property type="project" value="UniProtKB-KW"/>
</dbReference>
<proteinExistence type="predicted"/>
<feature type="domain" description="Xylose isomerase-like TIM barrel" evidence="1">
    <location>
        <begin position="19"/>
        <end position="303"/>
    </location>
</feature>
<dbReference type="InterPro" id="IPR050312">
    <property type="entry name" value="IolE/XylAMocC-like"/>
</dbReference>
<keyword evidence="2" id="KW-0413">Isomerase</keyword>
<gene>
    <name evidence="2" type="ORF">ABM479_19700</name>
</gene>
<protein>
    <submittedName>
        <fullName evidence="2">Sugar phosphate isomerase/epimerase</fullName>
    </submittedName>
</protein>
<accession>A0AAU7S085</accession>
<organism evidence="2">
    <name type="scientific">Rhizobium sp. ZPR3</name>
    <dbReference type="NCBI Taxonomy" id="3158967"/>
    <lineage>
        <taxon>Bacteria</taxon>
        <taxon>Pseudomonadati</taxon>
        <taxon>Pseudomonadota</taxon>
        <taxon>Alphaproteobacteria</taxon>
        <taxon>Hyphomicrobiales</taxon>
        <taxon>Rhizobiaceae</taxon>
        <taxon>Rhizobium/Agrobacterium group</taxon>
        <taxon>Rhizobium</taxon>
    </lineage>
</organism>
<dbReference type="Gene3D" id="3.20.20.150">
    <property type="entry name" value="Divalent-metal-dependent TIM barrel enzymes"/>
    <property type="match status" value="1"/>
</dbReference>
<geneLocation type="plasmid" evidence="2">
    <name>unnamed1</name>
</geneLocation>
<sequence length="314" mass="34275">MKIGLNTDGFGAFDLDQCLDKVAALGLSCVEFGMGGWSSAPHLKIDALLASSSQRDQLAGKLRERGLEISALNCSGNQLHPGPVGPDDTDLAYKTLELAKLLGVRRVVMMSGLPGAPGDSHPNWITSSWPLEAMEILEWQWSERVIPWWKQFASKAEAAGIRLCVEQHGRQVVYNTESFFRLRDAVGPTVGVNFDPSHLIWMGGDPVSAIQALGECIYHVHGKDSRIEPAARVNGLLDTKHVTPVHPRYWNFVSLGHGSSVRAWLDIVRALRAVGYDDVISIENEDYSMAAEDAVATSAATLRFGIEQSARQAT</sequence>
<dbReference type="AlphaFoldDB" id="A0AAU7S085"/>
<evidence type="ECO:0000313" key="2">
    <source>
        <dbReference type="EMBL" id="XBT95770.1"/>
    </source>
</evidence>
<name>A0AAU7S085_9HYPH</name>
<dbReference type="InterPro" id="IPR036237">
    <property type="entry name" value="Xyl_isomerase-like_sf"/>
</dbReference>
<dbReference type="EMBL" id="CP157961">
    <property type="protein sequence ID" value="XBT95770.1"/>
    <property type="molecule type" value="Genomic_DNA"/>
</dbReference>
<dbReference type="Pfam" id="PF01261">
    <property type="entry name" value="AP_endonuc_2"/>
    <property type="match status" value="1"/>
</dbReference>
<dbReference type="RefSeq" id="WP_349960125.1">
    <property type="nucleotide sequence ID" value="NZ_CP157961.1"/>
</dbReference>
<dbReference type="InterPro" id="IPR013022">
    <property type="entry name" value="Xyl_isomerase-like_TIM-brl"/>
</dbReference>
<dbReference type="PANTHER" id="PTHR12110">
    <property type="entry name" value="HYDROXYPYRUVATE ISOMERASE"/>
    <property type="match status" value="1"/>
</dbReference>
<reference evidence="2" key="1">
    <citation type="submission" date="2024-06" db="EMBL/GenBank/DDBJ databases">
        <authorList>
            <person name="Li T."/>
            <person name="Gao R."/>
        </authorList>
    </citation>
    <scope>NUCLEOTIDE SEQUENCE</scope>
    <source>
        <strain evidence="2">ZPR3</strain>
        <plasmid evidence="2">unnamed1</plasmid>
    </source>
</reference>